<keyword evidence="3" id="KW-1185">Reference proteome</keyword>
<evidence type="ECO:0000313" key="3">
    <source>
        <dbReference type="Proteomes" id="UP001633002"/>
    </source>
</evidence>
<feature type="compositionally biased region" description="Basic and acidic residues" evidence="1">
    <location>
        <begin position="301"/>
        <end position="319"/>
    </location>
</feature>
<feature type="compositionally biased region" description="Basic and acidic residues" evidence="1">
    <location>
        <begin position="30"/>
        <end position="45"/>
    </location>
</feature>
<feature type="region of interest" description="Disordered" evidence="1">
    <location>
        <begin position="1"/>
        <end position="71"/>
    </location>
</feature>
<feature type="compositionally biased region" description="Polar residues" evidence="1">
    <location>
        <begin position="379"/>
        <end position="392"/>
    </location>
</feature>
<name>A0ABD3HUX5_9MARC</name>
<comment type="caution">
    <text evidence="2">The sequence shown here is derived from an EMBL/GenBank/DDBJ whole genome shotgun (WGS) entry which is preliminary data.</text>
</comment>
<feature type="region of interest" description="Disordered" evidence="1">
    <location>
        <begin position="263"/>
        <end position="392"/>
    </location>
</feature>
<dbReference type="AlphaFoldDB" id="A0ABD3HUX5"/>
<evidence type="ECO:0000313" key="2">
    <source>
        <dbReference type="EMBL" id="KAL3694566.1"/>
    </source>
</evidence>
<evidence type="ECO:0000256" key="1">
    <source>
        <dbReference type="SAM" id="MobiDB-lite"/>
    </source>
</evidence>
<organism evidence="2 3">
    <name type="scientific">Riccia sorocarpa</name>
    <dbReference type="NCBI Taxonomy" id="122646"/>
    <lineage>
        <taxon>Eukaryota</taxon>
        <taxon>Viridiplantae</taxon>
        <taxon>Streptophyta</taxon>
        <taxon>Embryophyta</taxon>
        <taxon>Marchantiophyta</taxon>
        <taxon>Marchantiopsida</taxon>
        <taxon>Marchantiidae</taxon>
        <taxon>Marchantiales</taxon>
        <taxon>Ricciaceae</taxon>
        <taxon>Riccia</taxon>
    </lineage>
</organism>
<dbReference type="EMBL" id="JBJQOH010000003">
    <property type="protein sequence ID" value="KAL3694566.1"/>
    <property type="molecule type" value="Genomic_DNA"/>
</dbReference>
<gene>
    <name evidence="2" type="ORF">R1sor_008217</name>
</gene>
<feature type="compositionally biased region" description="Polar residues" evidence="1">
    <location>
        <begin position="166"/>
        <end position="175"/>
    </location>
</feature>
<feature type="compositionally biased region" description="Basic and acidic residues" evidence="1">
    <location>
        <begin position="265"/>
        <end position="279"/>
    </location>
</feature>
<feature type="region of interest" description="Disordered" evidence="1">
    <location>
        <begin position="158"/>
        <end position="210"/>
    </location>
</feature>
<proteinExistence type="predicted"/>
<feature type="compositionally biased region" description="Low complexity" evidence="1">
    <location>
        <begin position="280"/>
        <end position="295"/>
    </location>
</feature>
<accession>A0ABD3HUX5</accession>
<feature type="compositionally biased region" description="Low complexity" evidence="1">
    <location>
        <begin position="181"/>
        <end position="192"/>
    </location>
</feature>
<sequence length="425" mass="46599">METLRGKLTRMIGGGDGRKGDRGGATPPRNLERKYATKNRNYEHNNRRRGGLKYNESSLSDSDSNHSREDPYVFGKASADEIKEICEYLGLPVPQSLGITREGWDASKLPTHSSVLSTESVSFAEEDSSDVTFDVSPPPSHLPPSVRKVLRDADRDFKDSGVGEEQVNNGVSSPSARDADALAGGILGGNNRTEGQDQQQTDSNHSREDPYVFHEYRVLGEASVGALKELCEDLGLPVPQALENYPTHSILESNNVPLSNNLASVHREEPVPRVREVDASSRSSSYSDSSGEFISNYSPRDPSRSPEQRRFNKKQDVAEVKAGTPTKQGSLNRPPPISLESVSPDAFSTHDLLNDLGPDDVSVRRPNVESDSDDDDQVQHPNSSESDNTQTVAFPWTKGELLGAGSFGTVFEAVDRYLFEFTYAK</sequence>
<dbReference type="Proteomes" id="UP001633002">
    <property type="component" value="Unassembled WGS sequence"/>
</dbReference>
<protein>
    <submittedName>
        <fullName evidence="2">Uncharacterized protein</fullName>
    </submittedName>
</protein>
<reference evidence="2 3" key="1">
    <citation type="submission" date="2024-09" db="EMBL/GenBank/DDBJ databases">
        <title>Chromosome-scale assembly of Riccia sorocarpa.</title>
        <authorList>
            <person name="Paukszto L."/>
        </authorList>
    </citation>
    <scope>NUCLEOTIDE SEQUENCE [LARGE SCALE GENOMIC DNA]</scope>
    <source>
        <strain evidence="2">LP-2024</strain>
        <tissue evidence="2">Aerial parts of the thallus</tissue>
    </source>
</reference>